<accession>A0A2J6ST93</accession>
<feature type="transmembrane region" description="Helical" evidence="1">
    <location>
        <begin position="20"/>
        <end position="39"/>
    </location>
</feature>
<dbReference type="AlphaFoldDB" id="A0A2J6ST93"/>
<name>A0A2J6ST93_9HELO</name>
<dbReference type="RefSeq" id="XP_024730905.1">
    <property type="nucleotide sequence ID" value="XM_024883791.1"/>
</dbReference>
<dbReference type="Proteomes" id="UP000235371">
    <property type="component" value="Unassembled WGS sequence"/>
</dbReference>
<evidence type="ECO:0000256" key="1">
    <source>
        <dbReference type="SAM" id="Phobius"/>
    </source>
</evidence>
<keyword evidence="1" id="KW-0812">Transmembrane</keyword>
<dbReference type="GeneID" id="36591868"/>
<organism evidence="2 3">
    <name type="scientific">Hyaloscypha bicolor E</name>
    <dbReference type="NCBI Taxonomy" id="1095630"/>
    <lineage>
        <taxon>Eukaryota</taxon>
        <taxon>Fungi</taxon>
        <taxon>Dikarya</taxon>
        <taxon>Ascomycota</taxon>
        <taxon>Pezizomycotina</taxon>
        <taxon>Leotiomycetes</taxon>
        <taxon>Helotiales</taxon>
        <taxon>Hyaloscyphaceae</taxon>
        <taxon>Hyaloscypha</taxon>
        <taxon>Hyaloscypha bicolor</taxon>
    </lineage>
</organism>
<reference evidence="2 3" key="1">
    <citation type="submission" date="2016-04" db="EMBL/GenBank/DDBJ databases">
        <title>A degradative enzymes factory behind the ericoid mycorrhizal symbiosis.</title>
        <authorList>
            <consortium name="DOE Joint Genome Institute"/>
            <person name="Martino E."/>
            <person name="Morin E."/>
            <person name="Grelet G."/>
            <person name="Kuo A."/>
            <person name="Kohler A."/>
            <person name="Daghino S."/>
            <person name="Barry K."/>
            <person name="Choi C."/>
            <person name="Cichocki N."/>
            <person name="Clum A."/>
            <person name="Copeland A."/>
            <person name="Hainaut M."/>
            <person name="Haridas S."/>
            <person name="Labutti K."/>
            <person name="Lindquist E."/>
            <person name="Lipzen A."/>
            <person name="Khouja H.-R."/>
            <person name="Murat C."/>
            <person name="Ohm R."/>
            <person name="Olson A."/>
            <person name="Spatafora J."/>
            <person name="Veneault-Fourrey C."/>
            <person name="Henrissat B."/>
            <person name="Grigoriev I."/>
            <person name="Martin F."/>
            <person name="Perotto S."/>
        </authorList>
    </citation>
    <scope>NUCLEOTIDE SEQUENCE [LARGE SCALE GENOMIC DNA]</scope>
    <source>
        <strain evidence="2 3">E</strain>
    </source>
</reference>
<dbReference type="OrthoDB" id="3437411at2759"/>
<keyword evidence="3" id="KW-1185">Reference proteome</keyword>
<dbReference type="InParanoid" id="A0A2J6ST93"/>
<keyword evidence="1" id="KW-1133">Transmembrane helix</keyword>
<gene>
    <name evidence="2" type="ORF">K444DRAFT_634786</name>
</gene>
<keyword evidence="1" id="KW-0472">Membrane</keyword>
<evidence type="ECO:0000313" key="2">
    <source>
        <dbReference type="EMBL" id="PMD54001.1"/>
    </source>
</evidence>
<sequence length="199" mass="22106">MLEDSFENEDNAILQSLETLQFAVLCIPVLLVIAMHTLAAHTFNDINALPPDMQPYMKSSGITHLPLDEADLGEAALDIQHRYYKDQRHAANPFIEGVRGPPIQTVNTLPPNLETLNLRVILRRGDAGLPTESGPPSKIDNILWVSHFIGLVRNVGKKLPSLKNIGILIQGRDWPEAEHSFLFQDIVEECSNACLKLKG</sequence>
<protein>
    <submittedName>
        <fullName evidence="2">Uncharacterized protein</fullName>
    </submittedName>
</protein>
<evidence type="ECO:0000313" key="3">
    <source>
        <dbReference type="Proteomes" id="UP000235371"/>
    </source>
</evidence>
<dbReference type="EMBL" id="KZ613866">
    <property type="protein sequence ID" value="PMD54001.1"/>
    <property type="molecule type" value="Genomic_DNA"/>
</dbReference>
<proteinExistence type="predicted"/>